<feature type="transmembrane region" description="Helical" evidence="5">
    <location>
        <begin position="56"/>
        <end position="79"/>
    </location>
</feature>
<feature type="transmembrane region" description="Helical" evidence="5">
    <location>
        <begin position="275"/>
        <end position="296"/>
    </location>
</feature>
<dbReference type="InterPro" id="IPR004837">
    <property type="entry name" value="NaCa_Exmemb"/>
</dbReference>
<feature type="domain" description="Sodium/calcium exchanger membrane region" evidence="6">
    <location>
        <begin position="22"/>
        <end position="160"/>
    </location>
</feature>
<protein>
    <submittedName>
        <fullName evidence="7">Sodium:calcium antiporter</fullName>
    </submittedName>
</protein>
<reference evidence="7" key="1">
    <citation type="submission" date="2019-03" db="EMBL/GenBank/DDBJ databases">
        <title>Lake Tanganyika Metagenome-Assembled Genomes (MAGs).</title>
        <authorList>
            <person name="Tran P."/>
        </authorList>
    </citation>
    <scope>NUCLEOTIDE SEQUENCE</scope>
    <source>
        <strain evidence="7">M_DeepCast_50m_m2_156</strain>
    </source>
</reference>
<evidence type="ECO:0000259" key="6">
    <source>
        <dbReference type="Pfam" id="PF01699"/>
    </source>
</evidence>
<evidence type="ECO:0000256" key="1">
    <source>
        <dbReference type="ARBA" id="ARBA00004141"/>
    </source>
</evidence>
<dbReference type="GO" id="GO:0008273">
    <property type="term" value="F:calcium, potassium:sodium antiporter activity"/>
    <property type="evidence" value="ECO:0007669"/>
    <property type="project" value="TreeGrafter"/>
</dbReference>
<feature type="transmembrane region" description="Helical" evidence="5">
    <location>
        <begin position="18"/>
        <end position="44"/>
    </location>
</feature>
<dbReference type="Proteomes" id="UP000774699">
    <property type="component" value="Unassembled WGS sequence"/>
</dbReference>
<evidence type="ECO:0000256" key="4">
    <source>
        <dbReference type="ARBA" id="ARBA00023136"/>
    </source>
</evidence>
<gene>
    <name evidence="7" type="ORF">FJY86_01785</name>
</gene>
<comment type="subcellular location">
    <subcellularLocation>
        <location evidence="1">Membrane</location>
        <topology evidence="1">Multi-pass membrane protein</topology>
    </subcellularLocation>
</comment>
<dbReference type="EMBL" id="VGJJ01000008">
    <property type="protein sequence ID" value="MBM3282055.1"/>
    <property type="molecule type" value="Genomic_DNA"/>
</dbReference>
<feature type="transmembrane region" description="Helical" evidence="5">
    <location>
        <begin position="206"/>
        <end position="229"/>
    </location>
</feature>
<dbReference type="GO" id="GO:0005262">
    <property type="term" value="F:calcium channel activity"/>
    <property type="evidence" value="ECO:0007669"/>
    <property type="project" value="TreeGrafter"/>
</dbReference>
<feature type="transmembrane region" description="Helical" evidence="5">
    <location>
        <begin position="85"/>
        <end position="108"/>
    </location>
</feature>
<dbReference type="PANTHER" id="PTHR10846">
    <property type="entry name" value="SODIUM/POTASSIUM/CALCIUM EXCHANGER"/>
    <property type="match status" value="1"/>
</dbReference>
<evidence type="ECO:0000256" key="5">
    <source>
        <dbReference type="SAM" id="Phobius"/>
    </source>
</evidence>
<keyword evidence="2 5" id="KW-0812">Transmembrane</keyword>
<keyword evidence="3 5" id="KW-1133">Transmembrane helix</keyword>
<dbReference type="Gene3D" id="1.20.1420.30">
    <property type="entry name" value="NCX, central ion-binding region"/>
    <property type="match status" value="1"/>
</dbReference>
<dbReference type="PANTHER" id="PTHR10846:SF8">
    <property type="entry name" value="INNER MEMBRANE PROTEIN YRBG"/>
    <property type="match status" value="1"/>
</dbReference>
<keyword evidence="4 5" id="KW-0472">Membrane</keyword>
<dbReference type="InterPro" id="IPR044880">
    <property type="entry name" value="NCX_ion-bd_dom_sf"/>
</dbReference>
<feature type="transmembrane region" description="Helical" evidence="5">
    <location>
        <begin position="250"/>
        <end position="269"/>
    </location>
</feature>
<feature type="transmembrane region" description="Helical" evidence="5">
    <location>
        <begin position="120"/>
        <end position="137"/>
    </location>
</feature>
<dbReference type="GO" id="GO:0005886">
    <property type="term" value="C:plasma membrane"/>
    <property type="evidence" value="ECO:0007669"/>
    <property type="project" value="TreeGrafter"/>
</dbReference>
<evidence type="ECO:0000313" key="7">
    <source>
        <dbReference type="EMBL" id="MBM3282055.1"/>
    </source>
</evidence>
<feature type="domain" description="Sodium/calcium exchanger membrane region" evidence="6">
    <location>
        <begin position="182"/>
        <end position="322"/>
    </location>
</feature>
<name>A0A8T4CA93_9ARCH</name>
<feature type="transmembrane region" description="Helical" evidence="5">
    <location>
        <begin position="182"/>
        <end position="200"/>
    </location>
</feature>
<organism evidence="7 8">
    <name type="scientific">Candidatus Iainarchaeum sp</name>
    <dbReference type="NCBI Taxonomy" id="3101447"/>
    <lineage>
        <taxon>Archaea</taxon>
        <taxon>Candidatus Iainarchaeota</taxon>
        <taxon>Candidatus Iainarchaeia</taxon>
        <taxon>Candidatus Iainarchaeales</taxon>
        <taxon>Candidatus Iainarchaeaceae</taxon>
        <taxon>Candidatus Iainarchaeum</taxon>
    </lineage>
</organism>
<comment type="caution">
    <text evidence="7">The sequence shown here is derived from an EMBL/GenBank/DDBJ whole genome shotgun (WGS) entry which is preliminary data.</text>
</comment>
<proteinExistence type="predicted"/>
<dbReference type="GO" id="GO:0006874">
    <property type="term" value="P:intracellular calcium ion homeostasis"/>
    <property type="evidence" value="ECO:0007669"/>
    <property type="project" value="TreeGrafter"/>
</dbReference>
<sequence>MVVELPAAHEIVGVESTLFVQVVMFLVFSLILIKCASLAVKYIVQLAQHFNISEFVTSFLIAGFVSILPEFFIGVNSAIEGIPEIGIGAIIGNNIVDLTLVIGIVAILGKSIPTQRTDRISSYGFLFALGLPLALMVDGFLSQVDGIVLVLTCIIYFILMLKNEPICEKKINSSWEKIAPELVAFGIMVLLIFVSSHFVVTSAVEISHFIGFPEILAGLILISIGAALPELTFSIQAVMAHHKSVALGDVLGNVVLDATFSIGVMAIIFPFPVHVGIIGLAALFMVFSALMVTTYMDDGHVLTRRDGIALIGLFIVFVVVQITLNTALGGAPHP</sequence>
<feature type="transmembrane region" description="Helical" evidence="5">
    <location>
        <begin position="308"/>
        <end position="328"/>
    </location>
</feature>
<accession>A0A8T4CA93</accession>
<dbReference type="InterPro" id="IPR004481">
    <property type="entry name" value="K/Na/Ca-exchanger"/>
</dbReference>
<feature type="transmembrane region" description="Helical" evidence="5">
    <location>
        <begin position="143"/>
        <end position="161"/>
    </location>
</feature>
<evidence type="ECO:0000256" key="2">
    <source>
        <dbReference type="ARBA" id="ARBA00022692"/>
    </source>
</evidence>
<dbReference type="AlphaFoldDB" id="A0A8T4CA93"/>
<dbReference type="Pfam" id="PF01699">
    <property type="entry name" value="Na_Ca_ex"/>
    <property type="match status" value="2"/>
</dbReference>
<evidence type="ECO:0000313" key="8">
    <source>
        <dbReference type="Proteomes" id="UP000774699"/>
    </source>
</evidence>
<evidence type="ECO:0000256" key="3">
    <source>
        <dbReference type="ARBA" id="ARBA00022989"/>
    </source>
</evidence>